<comment type="caution">
    <text evidence="1">The sequence shown here is derived from an EMBL/GenBank/DDBJ whole genome shotgun (WGS) entry which is preliminary data.</text>
</comment>
<name>A0A9P6DTS6_9AGAM</name>
<reference evidence="1" key="1">
    <citation type="journal article" date="2020" name="Nat. Commun.">
        <title>Large-scale genome sequencing of mycorrhizal fungi provides insights into the early evolution of symbiotic traits.</title>
        <authorList>
            <person name="Miyauchi S."/>
            <person name="Kiss E."/>
            <person name="Kuo A."/>
            <person name="Drula E."/>
            <person name="Kohler A."/>
            <person name="Sanchez-Garcia M."/>
            <person name="Morin E."/>
            <person name="Andreopoulos B."/>
            <person name="Barry K.W."/>
            <person name="Bonito G."/>
            <person name="Buee M."/>
            <person name="Carver A."/>
            <person name="Chen C."/>
            <person name="Cichocki N."/>
            <person name="Clum A."/>
            <person name="Culley D."/>
            <person name="Crous P.W."/>
            <person name="Fauchery L."/>
            <person name="Girlanda M."/>
            <person name="Hayes R.D."/>
            <person name="Keri Z."/>
            <person name="LaButti K."/>
            <person name="Lipzen A."/>
            <person name="Lombard V."/>
            <person name="Magnuson J."/>
            <person name="Maillard F."/>
            <person name="Murat C."/>
            <person name="Nolan M."/>
            <person name="Ohm R.A."/>
            <person name="Pangilinan J."/>
            <person name="Pereira M.F."/>
            <person name="Perotto S."/>
            <person name="Peter M."/>
            <person name="Pfister S."/>
            <person name="Riley R."/>
            <person name="Sitrit Y."/>
            <person name="Stielow J.B."/>
            <person name="Szollosi G."/>
            <person name="Zifcakova L."/>
            <person name="Stursova M."/>
            <person name="Spatafora J.W."/>
            <person name="Tedersoo L."/>
            <person name="Vaario L.M."/>
            <person name="Yamada A."/>
            <person name="Yan M."/>
            <person name="Wang P."/>
            <person name="Xu J."/>
            <person name="Bruns T."/>
            <person name="Baldrian P."/>
            <person name="Vilgalys R."/>
            <person name="Dunand C."/>
            <person name="Henrissat B."/>
            <person name="Grigoriev I.V."/>
            <person name="Hibbett D."/>
            <person name="Nagy L.G."/>
            <person name="Martin F.M."/>
        </authorList>
    </citation>
    <scope>NUCLEOTIDE SEQUENCE</scope>
    <source>
        <strain evidence="1">UP504</strain>
    </source>
</reference>
<dbReference type="AlphaFoldDB" id="A0A9P6DTS6"/>
<dbReference type="Proteomes" id="UP000886523">
    <property type="component" value="Unassembled WGS sequence"/>
</dbReference>
<sequence>MGTCTELISVADFGTGLHNTRIPLSISRVAHGHGACSNHKTVASAPDYHFHYCETPCV</sequence>
<accession>A0A9P6DTS6</accession>
<evidence type="ECO:0000313" key="1">
    <source>
        <dbReference type="EMBL" id="KAF9514611.1"/>
    </source>
</evidence>
<evidence type="ECO:0000313" key="2">
    <source>
        <dbReference type="Proteomes" id="UP000886523"/>
    </source>
</evidence>
<gene>
    <name evidence="1" type="ORF">BS47DRAFT_865720</name>
</gene>
<proteinExistence type="predicted"/>
<keyword evidence="2" id="KW-1185">Reference proteome</keyword>
<organism evidence="1 2">
    <name type="scientific">Hydnum rufescens UP504</name>
    <dbReference type="NCBI Taxonomy" id="1448309"/>
    <lineage>
        <taxon>Eukaryota</taxon>
        <taxon>Fungi</taxon>
        <taxon>Dikarya</taxon>
        <taxon>Basidiomycota</taxon>
        <taxon>Agaricomycotina</taxon>
        <taxon>Agaricomycetes</taxon>
        <taxon>Cantharellales</taxon>
        <taxon>Hydnaceae</taxon>
        <taxon>Hydnum</taxon>
    </lineage>
</organism>
<dbReference type="EMBL" id="MU128959">
    <property type="protein sequence ID" value="KAF9514611.1"/>
    <property type="molecule type" value="Genomic_DNA"/>
</dbReference>
<protein>
    <submittedName>
        <fullName evidence="1">Uncharacterized protein</fullName>
    </submittedName>
</protein>